<dbReference type="GeneID" id="89931205"/>
<protein>
    <recommendedName>
        <fullName evidence="4">GAF domain-containing protein</fullName>
    </recommendedName>
</protein>
<dbReference type="Proteomes" id="UP001337655">
    <property type="component" value="Unassembled WGS sequence"/>
</dbReference>
<dbReference type="Gene3D" id="3.30.450.40">
    <property type="match status" value="1"/>
</dbReference>
<dbReference type="PANTHER" id="PTHR43102">
    <property type="entry name" value="SLR1143 PROTEIN"/>
    <property type="match status" value="1"/>
</dbReference>
<dbReference type="SUPFAM" id="SSF55781">
    <property type="entry name" value="GAF domain-like"/>
    <property type="match status" value="1"/>
</dbReference>
<evidence type="ECO:0000313" key="2">
    <source>
        <dbReference type="EMBL" id="KAK5164669.1"/>
    </source>
</evidence>
<dbReference type="EMBL" id="JAVRRT010000019">
    <property type="protein sequence ID" value="KAK5164669.1"/>
    <property type="molecule type" value="Genomic_DNA"/>
</dbReference>
<dbReference type="AlphaFoldDB" id="A0AAV9NXI5"/>
<feature type="region of interest" description="Disordered" evidence="1">
    <location>
        <begin position="1"/>
        <end position="20"/>
    </location>
</feature>
<sequence length="212" mass="24390">MASTDPGLREAQRRQARTESRREREFYEYYDALEHLSDKVPQYVDITDPAALQRHVPVSSPDKALSAFCQLGAVQLRAKRGLLFFFNQTHAFILAEATPTLSLQDHSRHKDELWMGYSKIDRSWSVCEWTIQLKRTRVDGDETSDQLPLNIIPDLKGTQQFCTYPYVIDAPRMRFYAGCPIVSRGINIGAFCVLDDEVRPGLSEQEKTFLRE</sequence>
<evidence type="ECO:0008006" key="4">
    <source>
        <dbReference type="Google" id="ProtNLM"/>
    </source>
</evidence>
<comment type="caution">
    <text evidence="2">The sequence shown here is derived from an EMBL/GenBank/DDBJ whole genome shotgun (WGS) entry which is preliminary data.</text>
</comment>
<name>A0AAV9NXI5_9PEZI</name>
<evidence type="ECO:0000313" key="3">
    <source>
        <dbReference type="Proteomes" id="UP001337655"/>
    </source>
</evidence>
<reference evidence="2 3" key="1">
    <citation type="submission" date="2023-08" db="EMBL/GenBank/DDBJ databases">
        <title>Black Yeasts Isolated from many extreme environments.</title>
        <authorList>
            <person name="Coleine C."/>
            <person name="Stajich J.E."/>
            <person name="Selbmann L."/>
        </authorList>
    </citation>
    <scope>NUCLEOTIDE SEQUENCE [LARGE SCALE GENOMIC DNA]</scope>
    <source>
        <strain evidence="2 3">CCFEE 5935</strain>
    </source>
</reference>
<accession>A0AAV9NXI5</accession>
<keyword evidence="3" id="KW-1185">Reference proteome</keyword>
<dbReference type="InterPro" id="IPR029016">
    <property type="entry name" value="GAF-like_dom_sf"/>
</dbReference>
<dbReference type="PANTHER" id="PTHR43102:SF2">
    <property type="entry name" value="GAF DOMAIN-CONTAINING PROTEIN"/>
    <property type="match status" value="1"/>
</dbReference>
<proteinExistence type="predicted"/>
<feature type="compositionally biased region" description="Basic and acidic residues" evidence="1">
    <location>
        <begin position="7"/>
        <end position="20"/>
    </location>
</feature>
<organism evidence="2 3">
    <name type="scientific">Saxophila tyrrhenica</name>
    <dbReference type="NCBI Taxonomy" id="1690608"/>
    <lineage>
        <taxon>Eukaryota</taxon>
        <taxon>Fungi</taxon>
        <taxon>Dikarya</taxon>
        <taxon>Ascomycota</taxon>
        <taxon>Pezizomycotina</taxon>
        <taxon>Dothideomycetes</taxon>
        <taxon>Dothideomycetidae</taxon>
        <taxon>Mycosphaerellales</taxon>
        <taxon>Extremaceae</taxon>
        <taxon>Saxophila</taxon>
    </lineage>
</organism>
<gene>
    <name evidence="2" type="ORF">LTR77_009875</name>
</gene>
<evidence type="ECO:0000256" key="1">
    <source>
        <dbReference type="SAM" id="MobiDB-lite"/>
    </source>
</evidence>
<dbReference type="RefSeq" id="XP_064654917.1">
    <property type="nucleotide sequence ID" value="XM_064807101.1"/>
</dbReference>